<dbReference type="AlphaFoldDB" id="A0A7C3MQC2"/>
<organism evidence="4">
    <name type="scientific">Dictyoglomus thermophilum</name>
    <dbReference type="NCBI Taxonomy" id="14"/>
    <lineage>
        <taxon>Bacteria</taxon>
        <taxon>Pseudomonadati</taxon>
        <taxon>Dictyoglomota</taxon>
        <taxon>Dictyoglomia</taxon>
        <taxon>Dictyoglomales</taxon>
        <taxon>Dictyoglomaceae</taxon>
        <taxon>Dictyoglomus</taxon>
    </lineage>
</organism>
<name>A0A7C3MQC2_DICTH</name>
<dbReference type="CDD" id="cd07381">
    <property type="entry name" value="MPP_CapA"/>
    <property type="match status" value="1"/>
</dbReference>
<dbReference type="InterPro" id="IPR052169">
    <property type="entry name" value="CW_Biosynth-Accessory"/>
</dbReference>
<evidence type="ECO:0000256" key="1">
    <source>
        <dbReference type="ARBA" id="ARBA00005662"/>
    </source>
</evidence>
<accession>A0A7C3MQC2</accession>
<dbReference type="EMBL" id="DTIN01000009">
    <property type="protein sequence ID" value="HFX13086.1"/>
    <property type="molecule type" value="Genomic_DNA"/>
</dbReference>
<dbReference type="InterPro" id="IPR019079">
    <property type="entry name" value="Capsule_synth_CapA"/>
</dbReference>
<evidence type="ECO:0000256" key="2">
    <source>
        <dbReference type="SAM" id="Phobius"/>
    </source>
</evidence>
<dbReference type="Gene3D" id="3.60.21.10">
    <property type="match status" value="1"/>
</dbReference>
<sequence length="363" mass="42315">MWLEIIYKRLIKILLFLFVIVYFTLSNTYEEEFKNLSLAFAGDLFLQKHLSNSYYDPSSKKYYFPPDIFEEIEEYIRKDFSSIVIDTPIASNIFQVSGYPLFNAPVEILDLLKKSGFNIMILSTNHIFDKGEIGLTATIENIKKRGLYYVGAYTSEEDSKNFLVLSKNGIKVGILAYTFSINGFSLPKNKEYMVNLINEDKIKEDIRKIKNLVDFTIIYLHWGYIEYSEKLESYQKSLAKKIISWGGDLIVGSHPHSVRPYEKINGKWCFYSLGNFFTDQYGLNIPQVKFGLILNITLNKYKNKTFIIRKEIIPIFISKTTKDKNNPHRYKVIKAEKITNLTYVESDSKIYLKKVLNYISKGE</sequence>
<reference evidence="4" key="1">
    <citation type="journal article" date="2020" name="mSystems">
        <title>Genome- and Community-Level Interaction Insights into Carbon Utilization and Element Cycling Functions of Hydrothermarchaeota in Hydrothermal Sediment.</title>
        <authorList>
            <person name="Zhou Z."/>
            <person name="Liu Y."/>
            <person name="Xu W."/>
            <person name="Pan J."/>
            <person name="Luo Z.H."/>
            <person name="Li M."/>
        </authorList>
    </citation>
    <scope>NUCLEOTIDE SEQUENCE [LARGE SCALE GENOMIC DNA]</scope>
    <source>
        <strain evidence="4">SpSt-81</strain>
    </source>
</reference>
<feature type="transmembrane region" description="Helical" evidence="2">
    <location>
        <begin position="6"/>
        <end position="25"/>
    </location>
</feature>
<keyword evidence="2" id="KW-0812">Transmembrane</keyword>
<gene>
    <name evidence="4" type="ORF">ENW00_02870</name>
</gene>
<evidence type="ECO:0000259" key="3">
    <source>
        <dbReference type="SMART" id="SM00854"/>
    </source>
</evidence>
<evidence type="ECO:0000313" key="4">
    <source>
        <dbReference type="EMBL" id="HFX13086.1"/>
    </source>
</evidence>
<dbReference type="SUPFAM" id="SSF56300">
    <property type="entry name" value="Metallo-dependent phosphatases"/>
    <property type="match status" value="1"/>
</dbReference>
<dbReference type="PANTHER" id="PTHR33393:SF12">
    <property type="entry name" value="CAPSULE BIOSYNTHESIS PROTEIN CAPA"/>
    <property type="match status" value="1"/>
</dbReference>
<dbReference type="SMART" id="SM00854">
    <property type="entry name" value="PGA_cap"/>
    <property type="match status" value="1"/>
</dbReference>
<feature type="domain" description="Capsule synthesis protein CapA" evidence="3">
    <location>
        <begin position="37"/>
        <end position="280"/>
    </location>
</feature>
<dbReference type="Pfam" id="PF09587">
    <property type="entry name" value="PGA_cap"/>
    <property type="match status" value="1"/>
</dbReference>
<keyword evidence="2" id="KW-1133">Transmembrane helix</keyword>
<comment type="caution">
    <text evidence="4">The sequence shown here is derived from an EMBL/GenBank/DDBJ whole genome shotgun (WGS) entry which is preliminary data.</text>
</comment>
<dbReference type="PANTHER" id="PTHR33393">
    <property type="entry name" value="POLYGLUTAMINE SYNTHESIS ACCESSORY PROTEIN RV0574C-RELATED"/>
    <property type="match status" value="1"/>
</dbReference>
<keyword evidence="2" id="KW-0472">Membrane</keyword>
<protein>
    <submittedName>
        <fullName evidence="4">CapA family protein</fullName>
    </submittedName>
</protein>
<proteinExistence type="inferred from homology"/>
<comment type="similarity">
    <text evidence="1">Belongs to the CapA family.</text>
</comment>
<dbReference type="InterPro" id="IPR029052">
    <property type="entry name" value="Metallo-depent_PP-like"/>
</dbReference>